<dbReference type="InterPro" id="IPR034164">
    <property type="entry name" value="Pepsin-like_dom"/>
</dbReference>
<comment type="caution">
    <text evidence="9">The sequence shown here is derived from an EMBL/GenBank/DDBJ whole genome shotgun (WGS) entry which is preliminary data.</text>
</comment>
<evidence type="ECO:0000256" key="4">
    <source>
        <dbReference type="ARBA" id="ARBA00022801"/>
    </source>
</evidence>
<keyword evidence="7" id="KW-0472">Membrane</keyword>
<evidence type="ECO:0000256" key="7">
    <source>
        <dbReference type="SAM" id="Phobius"/>
    </source>
</evidence>
<dbReference type="PROSITE" id="PS00141">
    <property type="entry name" value="ASP_PROTEASE"/>
    <property type="match status" value="1"/>
</dbReference>
<keyword evidence="7" id="KW-1133">Transmembrane helix</keyword>
<organism evidence="9 10">
    <name type="scientific">Blepharisma stoltei</name>
    <dbReference type="NCBI Taxonomy" id="1481888"/>
    <lineage>
        <taxon>Eukaryota</taxon>
        <taxon>Sar</taxon>
        <taxon>Alveolata</taxon>
        <taxon>Ciliophora</taxon>
        <taxon>Postciliodesmatophora</taxon>
        <taxon>Heterotrichea</taxon>
        <taxon>Heterotrichida</taxon>
        <taxon>Blepharismidae</taxon>
        <taxon>Blepharisma</taxon>
    </lineage>
</organism>
<keyword evidence="5" id="KW-1015">Disulfide bond</keyword>
<comment type="similarity">
    <text evidence="1 6">Belongs to the peptidase A1 family.</text>
</comment>
<evidence type="ECO:0000259" key="8">
    <source>
        <dbReference type="PROSITE" id="PS51767"/>
    </source>
</evidence>
<feature type="domain" description="Peptidase A1" evidence="8">
    <location>
        <begin position="59"/>
        <end position="386"/>
    </location>
</feature>
<evidence type="ECO:0000256" key="2">
    <source>
        <dbReference type="ARBA" id="ARBA00022670"/>
    </source>
</evidence>
<keyword evidence="4 6" id="KW-0378">Hydrolase</keyword>
<sequence length="436" mass="49506">MIYFIALLSFASSQITIPIERLSADGPALPENSFQPSLEADVIKMKASEQLVNYENTYYTGTVLIGTPSQTFTLLFDTGSSWLWVPAAKCTFCPSTTKHTYNYKNSITFTDLNETIEQQYNMENNNTYTIKGELFTETVVLGSTNPRAVKDQVFVVVDKYDDFPGTHYDGILGLGPSGDANGNPSVVETLYNQGNIDEPLFSLYLNDNGFRKDDDQNIKSAITLGYYDLDKYGTSEPVSLKWFNVVETSNSWELNLTSIYVADSKVDLITPTIKFESRTSMLIGPRKGIETLFERFRTQWGCAKYHTKMACDCSNVYNIVDWPEIIIKLEGGEEFTLTEKEYFKRESRVCFLQVQAADIDYWIVGDVFFRKYYTIYDYQERRIGIIDSKSSRTASNLASNWWIIPTILAALSGSIGLGYLVWKTYGKEAGYQQLPR</sequence>
<dbReference type="PANTHER" id="PTHR47966:SF51">
    <property type="entry name" value="BETA-SITE APP-CLEAVING ENZYME, ISOFORM A-RELATED"/>
    <property type="match status" value="1"/>
</dbReference>
<evidence type="ECO:0000256" key="5">
    <source>
        <dbReference type="PIRSR" id="PIRSR601461-2"/>
    </source>
</evidence>
<name>A0AAU9JSG3_9CILI</name>
<dbReference type="InterPro" id="IPR001969">
    <property type="entry name" value="Aspartic_peptidase_AS"/>
</dbReference>
<dbReference type="InterPro" id="IPR021109">
    <property type="entry name" value="Peptidase_aspartic_dom_sf"/>
</dbReference>
<dbReference type="SUPFAM" id="SSF50630">
    <property type="entry name" value="Acid proteases"/>
    <property type="match status" value="1"/>
</dbReference>
<dbReference type="Proteomes" id="UP001162131">
    <property type="component" value="Unassembled WGS sequence"/>
</dbReference>
<reference evidence="9" key="1">
    <citation type="submission" date="2021-09" db="EMBL/GenBank/DDBJ databases">
        <authorList>
            <consortium name="AG Swart"/>
            <person name="Singh M."/>
            <person name="Singh A."/>
            <person name="Seah K."/>
            <person name="Emmerich C."/>
        </authorList>
    </citation>
    <scope>NUCLEOTIDE SEQUENCE</scope>
    <source>
        <strain evidence="9">ATCC30299</strain>
    </source>
</reference>
<dbReference type="GO" id="GO:0006508">
    <property type="term" value="P:proteolysis"/>
    <property type="evidence" value="ECO:0007669"/>
    <property type="project" value="UniProtKB-KW"/>
</dbReference>
<evidence type="ECO:0000256" key="6">
    <source>
        <dbReference type="RuleBase" id="RU000454"/>
    </source>
</evidence>
<dbReference type="CDD" id="cd05471">
    <property type="entry name" value="pepsin_like"/>
    <property type="match status" value="1"/>
</dbReference>
<dbReference type="PRINTS" id="PR00792">
    <property type="entry name" value="PEPSIN"/>
</dbReference>
<dbReference type="InterPro" id="IPR033121">
    <property type="entry name" value="PEPTIDASE_A1"/>
</dbReference>
<dbReference type="Pfam" id="PF00026">
    <property type="entry name" value="Asp"/>
    <property type="match status" value="1"/>
</dbReference>
<feature type="disulfide bond" evidence="5">
    <location>
        <begin position="313"/>
        <end position="350"/>
    </location>
</feature>
<evidence type="ECO:0000256" key="1">
    <source>
        <dbReference type="ARBA" id="ARBA00007447"/>
    </source>
</evidence>
<keyword evidence="3 6" id="KW-0064">Aspartyl protease</keyword>
<evidence type="ECO:0000256" key="3">
    <source>
        <dbReference type="ARBA" id="ARBA00022750"/>
    </source>
</evidence>
<keyword evidence="2 6" id="KW-0645">Protease</keyword>
<proteinExistence type="inferred from homology"/>
<feature type="transmembrane region" description="Helical" evidence="7">
    <location>
        <begin position="401"/>
        <end position="422"/>
    </location>
</feature>
<evidence type="ECO:0000313" key="10">
    <source>
        <dbReference type="Proteomes" id="UP001162131"/>
    </source>
</evidence>
<dbReference type="GO" id="GO:0004190">
    <property type="term" value="F:aspartic-type endopeptidase activity"/>
    <property type="evidence" value="ECO:0007669"/>
    <property type="project" value="UniProtKB-KW"/>
</dbReference>
<accession>A0AAU9JSG3</accession>
<gene>
    <name evidence="9" type="ORF">BSTOLATCC_MIC36447</name>
</gene>
<dbReference type="PROSITE" id="PS51767">
    <property type="entry name" value="PEPTIDASE_A1"/>
    <property type="match status" value="1"/>
</dbReference>
<dbReference type="InterPro" id="IPR001461">
    <property type="entry name" value="Aspartic_peptidase_A1"/>
</dbReference>
<dbReference type="AlphaFoldDB" id="A0AAU9JSG3"/>
<protein>
    <recommendedName>
        <fullName evidence="8">Peptidase A1 domain-containing protein</fullName>
    </recommendedName>
</protein>
<dbReference type="PANTHER" id="PTHR47966">
    <property type="entry name" value="BETA-SITE APP-CLEAVING ENZYME, ISOFORM A-RELATED"/>
    <property type="match status" value="1"/>
</dbReference>
<evidence type="ECO:0000313" key="9">
    <source>
        <dbReference type="EMBL" id="CAG9324661.1"/>
    </source>
</evidence>
<dbReference type="EMBL" id="CAJZBQ010000036">
    <property type="protein sequence ID" value="CAG9324661.1"/>
    <property type="molecule type" value="Genomic_DNA"/>
</dbReference>
<keyword evidence="10" id="KW-1185">Reference proteome</keyword>
<keyword evidence="7" id="KW-0812">Transmembrane</keyword>
<dbReference type="Gene3D" id="2.40.70.10">
    <property type="entry name" value="Acid Proteases"/>
    <property type="match status" value="2"/>
</dbReference>